<comment type="caution">
    <text evidence="12">The sequence shown here is derived from an EMBL/GenBank/DDBJ whole genome shotgun (WGS) entry which is preliminary data.</text>
</comment>
<keyword evidence="3 9" id="KW-0808">Transferase</keyword>
<keyword evidence="8 9" id="KW-0325">Glycoprotein</keyword>
<evidence type="ECO:0000256" key="4">
    <source>
        <dbReference type="ARBA" id="ARBA00022692"/>
    </source>
</evidence>
<dbReference type="PANTHER" id="PTHR12137">
    <property type="entry name" value="CARBOHYDRATE SULFOTRANSFERASE"/>
    <property type="match status" value="1"/>
</dbReference>
<keyword evidence="6 9" id="KW-0333">Golgi apparatus</keyword>
<keyword evidence="4" id="KW-0812">Transmembrane</keyword>
<keyword evidence="13" id="KW-1185">Reference proteome</keyword>
<dbReference type="PANTHER" id="PTHR12137:SF54">
    <property type="entry name" value="CARBOHYDRATE SULFOTRANSFERASE"/>
    <property type="match status" value="1"/>
</dbReference>
<keyword evidence="9" id="KW-0119">Carbohydrate metabolism</keyword>
<feature type="signal peptide" evidence="11">
    <location>
        <begin position="1"/>
        <end position="23"/>
    </location>
</feature>
<sequence length="552" mass="64123">MKKYGRSVLLVVLAASMLLYVVSRDSGVDGGLRPQDGDNLVTITLTKEEVQGILNKGEVQGILNEEEEESQVKPISVESKNEKRKKNKEIKFQKTINHFDEQVQYNDNDEKETRVKSNSVAPKYEKPKRKKGAKWKNTLNDEQKSVQFIDQAEPIENNTNTHSEKEPAPTSELESLLSKYKDTDFVVLNNKVVKKKDLNNTIGQEALKLAGLIKAVKAPWPPIMMPSGASLLRELDLSKYTAEDRSFLESRMSVYEERARHAGAACTSFPKDQLHVKRKTHFVWDTKHQPNIVFCPNYKVASTTWMMHFLRLAHFNENNPDIAKLRPEKREQARFTPRFGAKQGEVYKYFKEPSSPQEKLSVFKNALRVIIVRHPFTRILSAYRDKMAKMKPKPVEFKFRDLQLEIIAKYRKPNSDETSPHPTFAEFVQYVIDSTATLKTAKDWRTNVNCWNTYWSQCEVCSFDFNFIMKLETMSDDDRFLITLSDLKELKSNNLQWGHRMNASSTTSFDVAPEFYKQVTQKQMRNLYQRYKLDFDIYDYHIDDYIAIAKDA</sequence>
<organism evidence="12 13">
    <name type="scientific">Meganyctiphanes norvegica</name>
    <name type="common">Northern krill</name>
    <name type="synonym">Thysanopoda norvegica</name>
    <dbReference type="NCBI Taxonomy" id="48144"/>
    <lineage>
        <taxon>Eukaryota</taxon>
        <taxon>Metazoa</taxon>
        <taxon>Ecdysozoa</taxon>
        <taxon>Arthropoda</taxon>
        <taxon>Crustacea</taxon>
        <taxon>Multicrustacea</taxon>
        <taxon>Malacostraca</taxon>
        <taxon>Eumalacostraca</taxon>
        <taxon>Eucarida</taxon>
        <taxon>Euphausiacea</taxon>
        <taxon>Euphausiidae</taxon>
        <taxon>Meganyctiphanes</taxon>
    </lineage>
</organism>
<dbReference type="GO" id="GO:0000139">
    <property type="term" value="C:Golgi membrane"/>
    <property type="evidence" value="ECO:0007669"/>
    <property type="project" value="UniProtKB-SubCell"/>
</dbReference>
<evidence type="ECO:0000256" key="10">
    <source>
        <dbReference type="SAM" id="MobiDB-lite"/>
    </source>
</evidence>
<keyword evidence="5" id="KW-1133">Transmembrane helix</keyword>
<feature type="region of interest" description="Disordered" evidence="10">
    <location>
        <begin position="68"/>
        <end position="89"/>
    </location>
</feature>
<evidence type="ECO:0000256" key="5">
    <source>
        <dbReference type="ARBA" id="ARBA00022989"/>
    </source>
</evidence>
<proteinExistence type="inferred from homology"/>
<evidence type="ECO:0000256" key="6">
    <source>
        <dbReference type="ARBA" id="ARBA00023034"/>
    </source>
</evidence>
<dbReference type="EMBL" id="CAXKWB010003024">
    <property type="protein sequence ID" value="CAL4068242.1"/>
    <property type="molecule type" value="Genomic_DNA"/>
</dbReference>
<evidence type="ECO:0000256" key="3">
    <source>
        <dbReference type="ARBA" id="ARBA00022679"/>
    </source>
</evidence>
<reference evidence="12 13" key="1">
    <citation type="submission" date="2024-05" db="EMBL/GenBank/DDBJ databases">
        <authorList>
            <person name="Wallberg A."/>
        </authorList>
    </citation>
    <scope>NUCLEOTIDE SEQUENCE [LARGE SCALE GENOMIC DNA]</scope>
</reference>
<evidence type="ECO:0000256" key="11">
    <source>
        <dbReference type="SAM" id="SignalP"/>
    </source>
</evidence>
<keyword evidence="11" id="KW-0732">Signal</keyword>
<evidence type="ECO:0000256" key="7">
    <source>
        <dbReference type="ARBA" id="ARBA00023136"/>
    </source>
</evidence>
<comment type="similarity">
    <text evidence="2 9">Belongs to the sulfotransferase 2 family.</text>
</comment>
<keyword evidence="7" id="KW-0472">Membrane</keyword>
<evidence type="ECO:0000256" key="1">
    <source>
        <dbReference type="ARBA" id="ARBA00004323"/>
    </source>
</evidence>
<comment type="subcellular location">
    <subcellularLocation>
        <location evidence="1 9">Golgi apparatus membrane</location>
        <topology evidence="1 9">Single-pass type II membrane protein</topology>
    </subcellularLocation>
</comment>
<feature type="region of interest" description="Disordered" evidence="10">
    <location>
        <begin position="105"/>
        <end position="134"/>
    </location>
</feature>
<dbReference type="GO" id="GO:0008146">
    <property type="term" value="F:sulfotransferase activity"/>
    <property type="evidence" value="ECO:0007669"/>
    <property type="project" value="InterPro"/>
</dbReference>
<evidence type="ECO:0000313" key="12">
    <source>
        <dbReference type="EMBL" id="CAL4068242.1"/>
    </source>
</evidence>
<dbReference type="InterPro" id="IPR005331">
    <property type="entry name" value="Sulfotransferase"/>
</dbReference>
<dbReference type="AlphaFoldDB" id="A0AAV2Q0L1"/>
<dbReference type="Proteomes" id="UP001497623">
    <property type="component" value="Unassembled WGS sequence"/>
</dbReference>
<evidence type="ECO:0000256" key="2">
    <source>
        <dbReference type="ARBA" id="ARBA00006339"/>
    </source>
</evidence>
<evidence type="ECO:0000256" key="9">
    <source>
        <dbReference type="RuleBase" id="RU364020"/>
    </source>
</evidence>
<dbReference type="Pfam" id="PF03567">
    <property type="entry name" value="Sulfotransfer_2"/>
    <property type="match status" value="1"/>
</dbReference>
<gene>
    <name evidence="12" type="ORF">MNOR_LOCUS7044</name>
</gene>
<feature type="chain" id="PRO_5043976960" description="Carbohydrate sulfotransferase" evidence="11">
    <location>
        <begin position="24"/>
        <end position="552"/>
    </location>
</feature>
<dbReference type="EC" id="2.8.2.-" evidence="9"/>
<evidence type="ECO:0000313" key="13">
    <source>
        <dbReference type="Proteomes" id="UP001497623"/>
    </source>
</evidence>
<dbReference type="InterPro" id="IPR018011">
    <property type="entry name" value="Carb_sulfotrans_8-10"/>
</dbReference>
<keyword evidence="9" id="KW-0735">Signal-anchor</keyword>
<dbReference type="GO" id="GO:0016051">
    <property type="term" value="P:carbohydrate biosynthetic process"/>
    <property type="evidence" value="ECO:0007669"/>
    <property type="project" value="InterPro"/>
</dbReference>
<evidence type="ECO:0000256" key="8">
    <source>
        <dbReference type="ARBA" id="ARBA00023180"/>
    </source>
</evidence>
<name>A0AAV2Q0L1_MEGNR</name>
<protein>
    <recommendedName>
        <fullName evidence="9">Carbohydrate sulfotransferase</fullName>
        <ecNumber evidence="9">2.8.2.-</ecNumber>
    </recommendedName>
</protein>
<dbReference type="SUPFAM" id="SSF52540">
    <property type="entry name" value="P-loop containing nucleoside triphosphate hydrolases"/>
    <property type="match status" value="1"/>
</dbReference>
<accession>A0AAV2Q0L1</accession>
<dbReference type="InterPro" id="IPR027417">
    <property type="entry name" value="P-loop_NTPase"/>
</dbReference>